<comment type="caution">
    <text evidence="3">The sequence shown here is derived from an EMBL/GenBank/DDBJ whole genome shotgun (WGS) entry which is preliminary data.</text>
</comment>
<keyword evidence="1" id="KW-0175">Coiled coil</keyword>
<evidence type="ECO:0000256" key="2">
    <source>
        <dbReference type="SAM" id="MobiDB-lite"/>
    </source>
</evidence>
<proteinExistence type="predicted"/>
<evidence type="ECO:0000313" key="4">
    <source>
        <dbReference type="Proteomes" id="UP001372338"/>
    </source>
</evidence>
<feature type="coiled-coil region" evidence="1">
    <location>
        <begin position="138"/>
        <end position="172"/>
    </location>
</feature>
<reference evidence="3 4" key="1">
    <citation type="submission" date="2024-01" db="EMBL/GenBank/DDBJ databases">
        <title>The genomes of 5 underutilized Papilionoideae crops provide insights into root nodulation and disease resistanc.</title>
        <authorList>
            <person name="Yuan L."/>
        </authorList>
    </citation>
    <scope>NUCLEOTIDE SEQUENCE [LARGE SCALE GENOMIC DNA]</scope>
    <source>
        <strain evidence="3">ZHUSHIDOU_FW_LH</strain>
        <tissue evidence="3">Leaf</tissue>
    </source>
</reference>
<feature type="compositionally biased region" description="Low complexity" evidence="2">
    <location>
        <begin position="260"/>
        <end position="277"/>
    </location>
</feature>
<feature type="compositionally biased region" description="Polar residues" evidence="2">
    <location>
        <begin position="290"/>
        <end position="320"/>
    </location>
</feature>
<evidence type="ECO:0000256" key="1">
    <source>
        <dbReference type="SAM" id="Coils"/>
    </source>
</evidence>
<feature type="region of interest" description="Disordered" evidence="2">
    <location>
        <begin position="215"/>
        <end position="335"/>
    </location>
</feature>
<protein>
    <submittedName>
        <fullName evidence="3">Uncharacterized protein</fullName>
    </submittedName>
</protein>
<accession>A0AAN9PAW7</accession>
<dbReference type="AlphaFoldDB" id="A0AAN9PAW7"/>
<dbReference type="EMBL" id="JAYWIO010000001">
    <property type="protein sequence ID" value="KAK7291017.1"/>
    <property type="molecule type" value="Genomic_DNA"/>
</dbReference>
<sequence length="335" mass="37753">MPSVPLQHSSIASQSNNQYLDSMQCMHCKGVLPTSTPKQQANSIVPLQRWHDHNNQDANYHSNFIGNSINSMTPMNGAVDPERRTSTYTTEQESLKQHQLYSMYQQQQQQQSQHQTCNANNNHGSFEDLITEMTKTLKKEISKEMAASRDENRQLRETIEAMMKQQDTLMQAAQQIILSRQLQQQPEPAQAFTNVSPDVVMENQPEPAQTIAEASPDAMMEQQPNQQEKPEPAQTFTDASPNKVMTQQPEPVQTFSEVSPNAMMEQQPNQQEQPGPAHTFGDDSPDAVMEQQQQPELTQTVKDVSPHGVTTQQPNQNSCRSRPRHPLMSRSSSSA</sequence>
<dbReference type="Proteomes" id="UP001372338">
    <property type="component" value="Unassembled WGS sequence"/>
</dbReference>
<gene>
    <name evidence="3" type="ORF">RIF29_05854</name>
</gene>
<feature type="compositionally biased region" description="Polar residues" evidence="2">
    <location>
        <begin position="235"/>
        <end position="259"/>
    </location>
</feature>
<keyword evidence="4" id="KW-1185">Reference proteome</keyword>
<organism evidence="3 4">
    <name type="scientific">Crotalaria pallida</name>
    <name type="common">Smooth rattlebox</name>
    <name type="synonym">Crotalaria striata</name>
    <dbReference type="NCBI Taxonomy" id="3830"/>
    <lineage>
        <taxon>Eukaryota</taxon>
        <taxon>Viridiplantae</taxon>
        <taxon>Streptophyta</taxon>
        <taxon>Embryophyta</taxon>
        <taxon>Tracheophyta</taxon>
        <taxon>Spermatophyta</taxon>
        <taxon>Magnoliopsida</taxon>
        <taxon>eudicotyledons</taxon>
        <taxon>Gunneridae</taxon>
        <taxon>Pentapetalae</taxon>
        <taxon>rosids</taxon>
        <taxon>fabids</taxon>
        <taxon>Fabales</taxon>
        <taxon>Fabaceae</taxon>
        <taxon>Papilionoideae</taxon>
        <taxon>50 kb inversion clade</taxon>
        <taxon>genistoids sensu lato</taxon>
        <taxon>core genistoids</taxon>
        <taxon>Crotalarieae</taxon>
        <taxon>Crotalaria</taxon>
    </lineage>
</organism>
<evidence type="ECO:0000313" key="3">
    <source>
        <dbReference type="EMBL" id="KAK7291017.1"/>
    </source>
</evidence>
<name>A0AAN9PAW7_CROPI</name>